<feature type="region of interest" description="Disordered" evidence="2">
    <location>
        <begin position="1"/>
        <end position="23"/>
    </location>
</feature>
<dbReference type="GO" id="GO:0051117">
    <property type="term" value="F:ATPase binding"/>
    <property type="evidence" value="ECO:0007669"/>
    <property type="project" value="TreeGrafter"/>
</dbReference>
<name>A0A6C0LJ68_9ZZZZ</name>
<evidence type="ECO:0000313" key="3">
    <source>
        <dbReference type="EMBL" id="QHU30583.1"/>
    </source>
</evidence>
<dbReference type="InterPro" id="IPR001907">
    <property type="entry name" value="ClpP"/>
</dbReference>
<dbReference type="PANTHER" id="PTHR10381:SF11">
    <property type="entry name" value="ATP-DEPENDENT CLP PROTEASE PROTEOLYTIC SUBUNIT, MITOCHONDRIAL"/>
    <property type="match status" value="1"/>
</dbReference>
<proteinExistence type="inferred from homology"/>
<evidence type="ECO:0000256" key="2">
    <source>
        <dbReference type="SAM" id="MobiDB-lite"/>
    </source>
</evidence>
<dbReference type="Gene3D" id="3.90.226.10">
    <property type="entry name" value="2-enoyl-CoA Hydratase, Chain A, domain 1"/>
    <property type="match status" value="1"/>
</dbReference>
<dbReference type="PANTHER" id="PTHR10381">
    <property type="entry name" value="ATP-DEPENDENT CLP PROTEASE PROTEOLYTIC SUBUNIT"/>
    <property type="match status" value="1"/>
</dbReference>
<dbReference type="GO" id="GO:0009368">
    <property type="term" value="C:endopeptidase Clp complex"/>
    <property type="evidence" value="ECO:0007669"/>
    <property type="project" value="TreeGrafter"/>
</dbReference>
<protein>
    <recommendedName>
        <fullName evidence="4">Protease</fullName>
    </recommendedName>
</protein>
<dbReference type="InterPro" id="IPR029045">
    <property type="entry name" value="ClpP/crotonase-like_dom_sf"/>
</dbReference>
<feature type="compositionally biased region" description="Basic residues" evidence="2">
    <location>
        <begin position="1"/>
        <end position="10"/>
    </location>
</feature>
<reference evidence="3" key="1">
    <citation type="journal article" date="2020" name="Nature">
        <title>Giant virus diversity and host interactions through global metagenomics.</title>
        <authorList>
            <person name="Schulz F."/>
            <person name="Roux S."/>
            <person name="Paez-Espino D."/>
            <person name="Jungbluth S."/>
            <person name="Walsh D.A."/>
            <person name="Denef V.J."/>
            <person name="McMahon K.D."/>
            <person name="Konstantinidis K.T."/>
            <person name="Eloe-Fadrosh E.A."/>
            <person name="Kyrpides N.C."/>
            <person name="Woyke T."/>
        </authorList>
    </citation>
    <scope>NUCLEOTIDE SEQUENCE</scope>
    <source>
        <strain evidence="3">GVMAG-M-3300027833-19</strain>
    </source>
</reference>
<comment type="similarity">
    <text evidence="1">Belongs to the peptidase S14 family.</text>
</comment>
<sequence>MPTRKKYGKRKKDDDDSGSEECNNPFMNKFIKKVKGWSNDRSDSDVYTRGNHIVFKGDVNRDNVYKLGEELETLNKEFRDLQKSLDAVICTPKPIYLHLNTYGGYLDDAWAAVDFIKSSKIPVHTIVEGRVASAGTLMSVVGQKRYMTPHSRFLIHQLRGGMWGKFADMEESLEECKDAMDDIVDLYLEHTNMTEKQIRDQLKKEKYWDIDACKRKGFIDEVWKNDL</sequence>
<dbReference type="AlphaFoldDB" id="A0A6C0LJ68"/>
<dbReference type="GO" id="GO:0004176">
    <property type="term" value="F:ATP-dependent peptidase activity"/>
    <property type="evidence" value="ECO:0007669"/>
    <property type="project" value="InterPro"/>
</dbReference>
<dbReference type="SUPFAM" id="SSF52096">
    <property type="entry name" value="ClpP/crotonase"/>
    <property type="match status" value="1"/>
</dbReference>
<dbReference type="EMBL" id="MN740510">
    <property type="protein sequence ID" value="QHU30583.1"/>
    <property type="molecule type" value="Genomic_DNA"/>
</dbReference>
<accession>A0A6C0LJ68</accession>
<dbReference type="PRINTS" id="PR00127">
    <property type="entry name" value="CLPPROTEASEP"/>
</dbReference>
<dbReference type="GO" id="GO:0004252">
    <property type="term" value="F:serine-type endopeptidase activity"/>
    <property type="evidence" value="ECO:0007669"/>
    <property type="project" value="InterPro"/>
</dbReference>
<dbReference type="GO" id="GO:0006515">
    <property type="term" value="P:protein quality control for misfolded or incompletely synthesized proteins"/>
    <property type="evidence" value="ECO:0007669"/>
    <property type="project" value="TreeGrafter"/>
</dbReference>
<organism evidence="3">
    <name type="scientific">viral metagenome</name>
    <dbReference type="NCBI Taxonomy" id="1070528"/>
    <lineage>
        <taxon>unclassified sequences</taxon>
        <taxon>metagenomes</taxon>
        <taxon>organismal metagenomes</taxon>
    </lineage>
</organism>
<evidence type="ECO:0008006" key="4">
    <source>
        <dbReference type="Google" id="ProtNLM"/>
    </source>
</evidence>
<evidence type="ECO:0000256" key="1">
    <source>
        <dbReference type="ARBA" id="ARBA00007039"/>
    </source>
</evidence>
<dbReference type="InterPro" id="IPR023562">
    <property type="entry name" value="ClpP/TepA"/>
</dbReference>
<dbReference type="Pfam" id="PF00574">
    <property type="entry name" value="CLP_protease"/>
    <property type="match status" value="1"/>
</dbReference>